<dbReference type="AlphaFoldDB" id="A0AAD7M3H1"/>
<name>A0AAD7M3H1_QUISA</name>
<evidence type="ECO:0000259" key="1">
    <source>
        <dbReference type="Pfam" id="PF03478"/>
    </source>
</evidence>
<dbReference type="InterPro" id="IPR036047">
    <property type="entry name" value="F-box-like_dom_sf"/>
</dbReference>
<dbReference type="KEGG" id="qsa:O6P43_013250"/>
<dbReference type="Pfam" id="PF03478">
    <property type="entry name" value="Beta-prop_KIB1-4"/>
    <property type="match status" value="1"/>
</dbReference>
<protein>
    <submittedName>
        <fullName evidence="2">F-box protein</fullName>
    </submittedName>
</protein>
<dbReference type="InterPro" id="IPR050942">
    <property type="entry name" value="F-box_BR-signaling"/>
</dbReference>
<evidence type="ECO:0000313" key="3">
    <source>
        <dbReference type="Proteomes" id="UP001163823"/>
    </source>
</evidence>
<dbReference type="Proteomes" id="UP001163823">
    <property type="component" value="Chromosome 5"/>
</dbReference>
<keyword evidence="3" id="KW-1185">Reference proteome</keyword>
<organism evidence="2 3">
    <name type="scientific">Quillaja saponaria</name>
    <name type="common">Soap bark tree</name>
    <dbReference type="NCBI Taxonomy" id="32244"/>
    <lineage>
        <taxon>Eukaryota</taxon>
        <taxon>Viridiplantae</taxon>
        <taxon>Streptophyta</taxon>
        <taxon>Embryophyta</taxon>
        <taxon>Tracheophyta</taxon>
        <taxon>Spermatophyta</taxon>
        <taxon>Magnoliopsida</taxon>
        <taxon>eudicotyledons</taxon>
        <taxon>Gunneridae</taxon>
        <taxon>Pentapetalae</taxon>
        <taxon>rosids</taxon>
        <taxon>fabids</taxon>
        <taxon>Fabales</taxon>
        <taxon>Quillajaceae</taxon>
        <taxon>Quillaja</taxon>
    </lineage>
</organism>
<dbReference type="EMBL" id="JARAOO010000005">
    <property type="protein sequence ID" value="KAJ7969263.1"/>
    <property type="molecule type" value="Genomic_DNA"/>
</dbReference>
<evidence type="ECO:0000313" key="2">
    <source>
        <dbReference type="EMBL" id="KAJ7969263.1"/>
    </source>
</evidence>
<gene>
    <name evidence="2" type="ORF">O6P43_013250</name>
</gene>
<dbReference type="InterPro" id="IPR005174">
    <property type="entry name" value="KIB1-4_b-propeller"/>
</dbReference>
<reference evidence="2" key="1">
    <citation type="journal article" date="2023" name="Science">
        <title>Elucidation of the pathway for biosynthesis of saponin adjuvants from the soapbark tree.</title>
        <authorList>
            <person name="Reed J."/>
            <person name="Orme A."/>
            <person name="El-Demerdash A."/>
            <person name="Owen C."/>
            <person name="Martin L.B.B."/>
            <person name="Misra R.C."/>
            <person name="Kikuchi S."/>
            <person name="Rejzek M."/>
            <person name="Martin A.C."/>
            <person name="Harkess A."/>
            <person name="Leebens-Mack J."/>
            <person name="Louveau T."/>
            <person name="Stephenson M.J."/>
            <person name="Osbourn A."/>
        </authorList>
    </citation>
    <scope>NUCLEOTIDE SEQUENCE</scope>
    <source>
        <strain evidence="2">S10</strain>
    </source>
</reference>
<dbReference type="PANTHER" id="PTHR44259">
    <property type="entry name" value="OS07G0183000 PROTEIN-RELATED"/>
    <property type="match status" value="1"/>
</dbReference>
<feature type="domain" description="KIB1-4 beta-propeller" evidence="1">
    <location>
        <begin position="78"/>
        <end position="337"/>
    </location>
</feature>
<accession>A0AAD7M3H1</accession>
<proteinExistence type="predicted"/>
<dbReference type="SUPFAM" id="SSF81383">
    <property type="entry name" value="F-box domain"/>
    <property type="match status" value="1"/>
</dbReference>
<comment type="caution">
    <text evidence="2">The sequence shown here is derived from an EMBL/GenBank/DDBJ whole genome shotgun (WGS) entry which is preliminary data.</text>
</comment>
<sequence>MASPCWSDLPEDLLRLIFIQPTIRSIDVLSCRDVCLSWRHVVKRLCGERFAELLPPMLFFPIKTGTNSFNVYTSTATGFYRLCLPMTQGGFFTMYSSRGWLLSSTNNKVAHRFYLYNPLSQKLICLQFPKPQEDFKLPCRFILSTTPVDPSCIIILFDNSKSRFAYYRSGHGNGGLCRFKHKIAFEDLIYYRGKFLAVQGSGALGCFVFDTNPCVKKISRSANSSVKNIATSRYLVESVSGDLLMVTRHVKCGKNISTGDIGYYKTTMFEVYSFDWVEKDWREVKELGNQALFLAHNDSRSVSAIDQAVCKRNCIYFVDDALEGHCMSKGTDFGVFDMEIGTVQQFYSVPFNRWFRPDA</sequence>